<keyword evidence="3" id="KW-1133">Transmembrane helix</keyword>
<evidence type="ECO:0000313" key="7">
    <source>
        <dbReference type="EMBL" id="RTG91069.1"/>
    </source>
</evidence>
<dbReference type="AlphaFoldDB" id="A0A430QTR8"/>
<keyword evidence="6" id="KW-0406">Ion transport</keyword>
<comment type="caution">
    <text evidence="7">The sequence shown here is derived from an EMBL/GenBank/DDBJ whole genome shotgun (WGS) entry which is preliminary data.</text>
</comment>
<proteinExistence type="inferred from homology"/>
<protein>
    <recommendedName>
        <fullName evidence="6">Bestrophin homolog</fullName>
    </recommendedName>
</protein>
<evidence type="ECO:0000256" key="5">
    <source>
        <dbReference type="ARBA" id="ARBA00034769"/>
    </source>
</evidence>
<dbReference type="EMBL" id="QMKO01000653">
    <property type="protein sequence ID" value="RTG91069.1"/>
    <property type="molecule type" value="Genomic_DNA"/>
</dbReference>
<keyword evidence="6" id="KW-1003">Cell membrane</keyword>
<organism evidence="7 8">
    <name type="scientific">Schistosoma bovis</name>
    <name type="common">Blood fluke</name>
    <dbReference type="NCBI Taxonomy" id="6184"/>
    <lineage>
        <taxon>Eukaryota</taxon>
        <taxon>Metazoa</taxon>
        <taxon>Spiralia</taxon>
        <taxon>Lophotrochozoa</taxon>
        <taxon>Platyhelminthes</taxon>
        <taxon>Trematoda</taxon>
        <taxon>Digenea</taxon>
        <taxon>Strigeidida</taxon>
        <taxon>Schistosomatoidea</taxon>
        <taxon>Schistosomatidae</taxon>
        <taxon>Schistosoma</taxon>
    </lineage>
</organism>
<dbReference type="InterPro" id="IPR021134">
    <property type="entry name" value="Bestrophin-like"/>
</dbReference>
<dbReference type="GO" id="GO:0034707">
    <property type="term" value="C:chloride channel complex"/>
    <property type="evidence" value="ECO:0007669"/>
    <property type="project" value="UniProtKB-KW"/>
</dbReference>
<evidence type="ECO:0000313" key="8">
    <source>
        <dbReference type="Proteomes" id="UP000290809"/>
    </source>
</evidence>
<evidence type="ECO:0000256" key="4">
    <source>
        <dbReference type="ARBA" id="ARBA00023136"/>
    </source>
</evidence>
<evidence type="ECO:0000256" key="6">
    <source>
        <dbReference type="RuleBase" id="RU363126"/>
    </source>
</evidence>
<keyword evidence="4" id="KW-0472">Membrane</keyword>
<accession>A0A430QTR8</accession>
<dbReference type="Pfam" id="PF01062">
    <property type="entry name" value="Bestrophin"/>
    <property type="match status" value="1"/>
</dbReference>
<dbReference type="Proteomes" id="UP000290809">
    <property type="component" value="Unassembled WGS sequence"/>
</dbReference>
<gene>
    <name evidence="7" type="ORF">DC041_0000809</name>
</gene>
<name>A0A430QTR8_SCHBO</name>
<keyword evidence="6" id="KW-0813">Transport</keyword>
<comment type="subcellular location">
    <subcellularLocation>
        <location evidence="6">Cell membrane</location>
        <topology evidence="6">Multi-pass membrane protein</topology>
    </subcellularLocation>
    <subcellularLocation>
        <location evidence="1">Membrane</location>
    </subcellularLocation>
</comment>
<evidence type="ECO:0000256" key="1">
    <source>
        <dbReference type="ARBA" id="ARBA00004370"/>
    </source>
</evidence>
<keyword evidence="8" id="KW-1185">Reference proteome</keyword>
<dbReference type="PANTHER" id="PTHR10736">
    <property type="entry name" value="BESTROPHIN"/>
    <property type="match status" value="1"/>
</dbReference>
<reference evidence="7 8" key="1">
    <citation type="journal article" date="2019" name="PLoS Pathog.">
        <title>Genome sequence of the bovine parasite Schistosoma bovis Tanzania.</title>
        <authorList>
            <person name="Oey H."/>
            <person name="Zakrzewski M."/>
            <person name="Gobert G."/>
            <person name="Gravermann K."/>
            <person name="Stoye J."/>
            <person name="Jones M."/>
            <person name="Mcmanus D."/>
            <person name="Krause L."/>
        </authorList>
    </citation>
    <scope>NUCLEOTIDE SEQUENCE [LARGE SCALE GENOMIC DNA]</scope>
    <source>
        <strain evidence="7 8">TAN1997</strain>
    </source>
</reference>
<keyword evidence="6" id="KW-0407">Ion channel</keyword>
<comment type="function">
    <text evidence="6">Forms chloride channels.</text>
</comment>
<dbReference type="PANTHER" id="PTHR10736:SF0">
    <property type="entry name" value="BESTROPHIN HOMOLOG"/>
    <property type="match status" value="1"/>
</dbReference>
<keyword evidence="6" id="KW-0869">Chloride channel</keyword>
<comment type="similarity">
    <text evidence="5 6">Belongs to the anion channel-forming bestrophin (TC 1.A.46) family. Calcium-sensitive chloride channel subfamily.</text>
</comment>
<evidence type="ECO:0000256" key="3">
    <source>
        <dbReference type="ARBA" id="ARBA00022989"/>
    </source>
</evidence>
<sequence>MIHYIATKLRVCSSSFVKVAETLVNPMGENDEDIDINEVIDFNWKLRRWLWSSTTSRKANLMTTGWCIVDGMKTSAPAIVRDFHWEQSVIELPHTQESKRLASRPFRGSTYNIK</sequence>
<dbReference type="GO" id="GO:0005886">
    <property type="term" value="C:plasma membrane"/>
    <property type="evidence" value="ECO:0007669"/>
    <property type="project" value="UniProtKB-SubCell"/>
</dbReference>
<keyword evidence="2" id="KW-0812">Transmembrane</keyword>
<dbReference type="STRING" id="6184.A0A430QTR8"/>
<dbReference type="GO" id="GO:0005254">
    <property type="term" value="F:chloride channel activity"/>
    <property type="evidence" value="ECO:0007669"/>
    <property type="project" value="UniProtKB-KW"/>
</dbReference>
<dbReference type="InterPro" id="IPR000615">
    <property type="entry name" value="Bestrophin"/>
</dbReference>
<keyword evidence="6" id="KW-0868">Chloride</keyword>
<evidence type="ECO:0000256" key="2">
    <source>
        <dbReference type="ARBA" id="ARBA00022692"/>
    </source>
</evidence>